<dbReference type="PANTHER" id="PTHR38595">
    <property type="entry name" value="CYTOPLASMIC PROTEIN-RELATED"/>
    <property type="match status" value="1"/>
</dbReference>
<dbReference type="EMBL" id="BAABKD010000011">
    <property type="protein sequence ID" value="GAA5092945.1"/>
    <property type="molecule type" value="Genomic_DNA"/>
</dbReference>
<dbReference type="RefSeq" id="WP_345371661.1">
    <property type="nucleotide sequence ID" value="NZ_BAABKD010000011.1"/>
</dbReference>
<dbReference type="InterPro" id="IPR007048">
    <property type="entry name" value="IraD/Gp25-like"/>
</dbReference>
<comment type="caution">
    <text evidence="2">The sequence shown here is derived from an EMBL/GenBank/DDBJ whole genome shotgun (WGS) entry which is preliminary data.</text>
</comment>
<accession>A0ABP9MDT0</accession>
<organism evidence="2 3">
    <name type="scientific">Paenalcaligenes hermetiae</name>
    <dbReference type="NCBI Taxonomy" id="1157987"/>
    <lineage>
        <taxon>Bacteria</taxon>
        <taxon>Pseudomonadati</taxon>
        <taxon>Pseudomonadota</taxon>
        <taxon>Betaproteobacteria</taxon>
        <taxon>Burkholderiales</taxon>
        <taxon>Alcaligenaceae</taxon>
        <taxon>Paenalcaligenes</taxon>
    </lineage>
</organism>
<evidence type="ECO:0000313" key="2">
    <source>
        <dbReference type="EMBL" id="GAA5092945.1"/>
    </source>
</evidence>
<dbReference type="InterPro" id="IPR017737">
    <property type="entry name" value="TssE1-like"/>
</dbReference>
<dbReference type="PANTHER" id="PTHR38595:SF1">
    <property type="entry name" value="TYPE VI SECRETION SYSTEM COMPONENT TSSE1"/>
    <property type="match status" value="1"/>
</dbReference>
<dbReference type="Pfam" id="PF04965">
    <property type="entry name" value="GPW_gp25"/>
    <property type="match status" value="1"/>
</dbReference>
<reference evidence="3" key="1">
    <citation type="journal article" date="2019" name="Int. J. Syst. Evol. Microbiol.">
        <title>The Global Catalogue of Microorganisms (GCM) 10K type strain sequencing project: providing services to taxonomists for standard genome sequencing and annotation.</title>
        <authorList>
            <consortium name="The Broad Institute Genomics Platform"/>
            <consortium name="The Broad Institute Genome Sequencing Center for Infectious Disease"/>
            <person name="Wu L."/>
            <person name="Ma J."/>
        </authorList>
    </citation>
    <scope>NUCLEOTIDE SEQUENCE [LARGE SCALE GENOMIC DNA]</scope>
    <source>
        <strain evidence="3">JCM 18423</strain>
    </source>
</reference>
<dbReference type="Proteomes" id="UP001500227">
    <property type="component" value="Unassembled WGS sequence"/>
</dbReference>
<dbReference type="SUPFAM" id="SSF160719">
    <property type="entry name" value="gpW/gp25-like"/>
    <property type="match status" value="1"/>
</dbReference>
<keyword evidence="3" id="KW-1185">Reference proteome</keyword>
<evidence type="ECO:0000313" key="3">
    <source>
        <dbReference type="Proteomes" id="UP001500227"/>
    </source>
</evidence>
<gene>
    <name evidence="2" type="primary">tssE</name>
    <name evidence="2" type="ORF">GCM10023337_21060</name>
</gene>
<dbReference type="InterPro" id="IPR053176">
    <property type="entry name" value="T6SS_TssE1-like"/>
</dbReference>
<protein>
    <submittedName>
        <fullName evidence="2">Type VI secretion system baseplate subunit TssE</fullName>
    </submittedName>
</protein>
<evidence type="ECO:0000259" key="1">
    <source>
        <dbReference type="Pfam" id="PF04965"/>
    </source>
</evidence>
<feature type="domain" description="IraD/Gp25-like" evidence="1">
    <location>
        <begin position="36"/>
        <end position="140"/>
    </location>
</feature>
<sequence length="180" mass="20457">MFRQTNVRLQPALLDRLEDNAPEKQEGQPVALNVTQLKQAVLRDLGWLLNTISLEAQQSLQSYPHVQSSTLNYGVAALAGKRVSDVEWDEIEQAVRTAILQFEPRILPQGLIVRCLSAATDLAHHNVIALFIKGQLWANPYPRELLIRTEIDLETSQIRVEEMDRLPEFDLVHHESAFSK</sequence>
<proteinExistence type="predicted"/>
<name>A0ABP9MDT0_9BURK</name>
<dbReference type="NCBIfam" id="TIGR03357">
    <property type="entry name" value="VI_zyme"/>
    <property type="match status" value="1"/>
</dbReference>